<dbReference type="Proteomes" id="UP000037405">
    <property type="component" value="Unassembled WGS sequence"/>
</dbReference>
<keyword evidence="2" id="KW-0326">Glycosidase</keyword>
<proteinExistence type="predicted"/>
<organism evidence="4 5">
    <name type="scientific">Rossellomorea marisflavi</name>
    <dbReference type="NCBI Taxonomy" id="189381"/>
    <lineage>
        <taxon>Bacteria</taxon>
        <taxon>Bacillati</taxon>
        <taxon>Bacillota</taxon>
        <taxon>Bacilli</taxon>
        <taxon>Bacillales</taxon>
        <taxon>Bacillaceae</taxon>
        <taxon>Rossellomorea</taxon>
    </lineage>
</organism>
<dbReference type="InterPro" id="IPR001910">
    <property type="entry name" value="Inosine/uridine_hydrolase_dom"/>
</dbReference>
<sequence length="309" mass="33951">MKRKLILDVDTGIDDAIGIILAVKSREFDLLGITTVNGNVSLDQATDNTLKVLDLLGETNLSVIKGADAPLIRPHFFEHGVHGEDGLGGELKDILPSRPAEEGFAPDFIINSILNFPHEVTLVMTGPLTNLALAIKKCPQIVHYVKEVIFMGGVVKGPGNVTPTAEFNMVVDPEAVKIVLHAGFTDITQVGLDVTRHAILKEAHIHAIENPVIRQYIDNSTAQYRKRYFKRNGVDGCAMHDPLAVAVAIDQSLVKTEDFYVDVETRSELCDGQLVCDFQNRLEQDRNLSVCTEVDEAAFLRLFHSIVSS</sequence>
<evidence type="ECO:0000259" key="3">
    <source>
        <dbReference type="Pfam" id="PF01156"/>
    </source>
</evidence>
<feature type="domain" description="Inosine/uridine-preferring nucleoside hydrolase" evidence="3">
    <location>
        <begin position="5"/>
        <end position="300"/>
    </location>
</feature>
<keyword evidence="1 4" id="KW-0378">Hydrolase</keyword>
<dbReference type="GO" id="GO:0006152">
    <property type="term" value="P:purine nucleoside catabolic process"/>
    <property type="evidence" value="ECO:0007669"/>
    <property type="project" value="TreeGrafter"/>
</dbReference>
<accession>A0A0M0G6N6</accession>
<dbReference type="PANTHER" id="PTHR12304">
    <property type="entry name" value="INOSINE-URIDINE PREFERRING NUCLEOSIDE HYDROLASE"/>
    <property type="match status" value="1"/>
</dbReference>
<dbReference type="Gene3D" id="3.90.245.10">
    <property type="entry name" value="Ribonucleoside hydrolase-like"/>
    <property type="match status" value="1"/>
</dbReference>
<dbReference type="InterPro" id="IPR036452">
    <property type="entry name" value="Ribo_hydro-like"/>
</dbReference>
<protein>
    <submittedName>
        <fullName evidence="4">Nucleoside hydrolase</fullName>
    </submittedName>
</protein>
<keyword evidence="5" id="KW-1185">Reference proteome</keyword>
<comment type="caution">
    <text evidence="4">The sequence shown here is derived from an EMBL/GenBank/DDBJ whole genome shotgun (WGS) entry which is preliminary data.</text>
</comment>
<dbReference type="AlphaFoldDB" id="A0A0M0G6N6"/>
<evidence type="ECO:0000313" key="5">
    <source>
        <dbReference type="Proteomes" id="UP000037405"/>
    </source>
</evidence>
<name>A0A0M0G6N6_9BACI</name>
<evidence type="ECO:0000256" key="1">
    <source>
        <dbReference type="ARBA" id="ARBA00022801"/>
    </source>
</evidence>
<dbReference type="Pfam" id="PF01156">
    <property type="entry name" value="IU_nuc_hydro"/>
    <property type="match status" value="1"/>
</dbReference>
<dbReference type="OrthoDB" id="9797882at2"/>
<evidence type="ECO:0000256" key="2">
    <source>
        <dbReference type="ARBA" id="ARBA00023295"/>
    </source>
</evidence>
<reference evidence="5" key="1">
    <citation type="submission" date="2015-07" db="EMBL/GenBank/DDBJ databases">
        <title>Fjat-14235 jcm11544.</title>
        <authorList>
            <person name="Liu B."/>
            <person name="Wang J."/>
            <person name="Zhu Y."/>
            <person name="Liu G."/>
            <person name="Chen Q."/>
            <person name="Chen Z."/>
            <person name="Lan J."/>
            <person name="Che J."/>
            <person name="Ge C."/>
            <person name="Shi H."/>
            <person name="Pan Z."/>
            <person name="Liu X."/>
        </authorList>
    </citation>
    <scope>NUCLEOTIDE SEQUENCE [LARGE SCALE GENOMIC DNA]</scope>
    <source>
        <strain evidence="5">JCM 11544</strain>
    </source>
</reference>
<dbReference type="STRING" id="189381.GCA_900166615_00985"/>
<dbReference type="PATRIC" id="fig|189381.12.peg.3010"/>
<dbReference type="GO" id="GO:0005829">
    <property type="term" value="C:cytosol"/>
    <property type="evidence" value="ECO:0007669"/>
    <property type="project" value="TreeGrafter"/>
</dbReference>
<dbReference type="PANTHER" id="PTHR12304:SF4">
    <property type="entry name" value="URIDINE NUCLEOSIDASE"/>
    <property type="match status" value="1"/>
</dbReference>
<dbReference type="CDD" id="cd02650">
    <property type="entry name" value="nuc_hydro_CaPnhB"/>
    <property type="match status" value="1"/>
</dbReference>
<dbReference type="EMBL" id="LGUE01000004">
    <property type="protein sequence ID" value="KON85197.1"/>
    <property type="molecule type" value="Genomic_DNA"/>
</dbReference>
<dbReference type="RefSeq" id="WP_053428798.1">
    <property type="nucleotide sequence ID" value="NZ_JAUKEE010000002.1"/>
</dbReference>
<dbReference type="SUPFAM" id="SSF53590">
    <property type="entry name" value="Nucleoside hydrolase"/>
    <property type="match status" value="1"/>
</dbReference>
<dbReference type="InterPro" id="IPR023186">
    <property type="entry name" value="IUNH"/>
</dbReference>
<gene>
    <name evidence="4" type="ORF">AF331_14625</name>
</gene>
<dbReference type="GO" id="GO:0008477">
    <property type="term" value="F:purine nucleosidase activity"/>
    <property type="evidence" value="ECO:0007669"/>
    <property type="project" value="TreeGrafter"/>
</dbReference>
<evidence type="ECO:0000313" key="4">
    <source>
        <dbReference type="EMBL" id="KON85197.1"/>
    </source>
</evidence>